<evidence type="ECO:0000313" key="1">
    <source>
        <dbReference type="EMBL" id="KKK65361.1"/>
    </source>
</evidence>
<gene>
    <name evidence="1" type="ORF">LCGC14_2974910</name>
</gene>
<proteinExistence type="predicted"/>
<reference evidence="1" key="1">
    <citation type="journal article" date="2015" name="Nature">
        <title>Complex archaea that bridge the gap between prokaryotes and eukaryotes.</title>
        <authorList>
            <person name="Spang A."/>
            <person name="Saw J.H."/>
            <person name="Jorgensen S.L."/>
            <person name="Zaremba-Niedzwiedzka K."/>
            <person name="Martijn J."/>
            <person name="Lind A.E."/>
            <person name="van Eijk R."/>
            <person name="Schleper C."/>
            <person name="Guy L."/>
            <person name="Ettema T.J."/>
        </authorList>
    </citation>
    <scope>NUCLEOTIDE SEQUENCE</scope>
</reference>
<accession>A0A0F8ZZM1</accession>
<name>A0A0F8ZZM1_9ZZZZ</name>
<dbReference type="AlphaFoldDB" id="A0A0F8ZZM1"/>
<feature type="non-terminal residue" evidence="1">
    <location>
        <position position="31"/>
    </location>
</feature>
<sequence>MANYGREGIYYIFKVYERNFSSEERKNEFYA</sequence>
<dbReference type="EMBL" id="LAZR01060594">
    <property type="protein sequence ID" value="KKK65361.1"/>
    <property type="molecule type" value="Genomic_DNA"/>
</dbReference>
<comment type="caution">
    <text evidence="1">The sequence shown here is derived from an EMBL/GenBank/DDBJ whole genome shotgun (WGS) entry which is preliminary data.</text>
</comment>
<organism evidence="1">
    <name type="scientific">marine sediment metagenome</name>
    <dbReference type="NCBI Taxonomy" id="412755"/>
    <lineage>
        <taxon>unclassified sequences</taxon>
        <taxon>metagenomes</taxon>
        <taxon>ecological metagenomes</taxon>
    </lineage>
</organism>
<protein>
    <submittedName>
        <fullName evidence="1">Uncharacterized protein</fullName>
    </submittedName>
</protein>